<sequence length="88" mass="10304">MENLLKTDNQEKAMNVQFLTNEKGKRTAALVPIKDWETIQAKLKTDSPDFWEALPEHVKKGINDGLRQSNQRETKSHDEVMQKYNKYL</sequence>
<feature type="region of interest" description="Disordered" evidence="1">
    <location>
        <begin position="63"/>
        <end position="88"/>
    </location>
</feature>
<proteinExistence type="predicted"/>
<evidence type="ECO:0008006" key="4">
    <source>
        <dbReference type="Google" id="ProtNLM"/>
    </source>
</evidence>
<reference evidence="2" key="1">
    <citation type="submission" date="2022-01" db="EMBL/GenBank/DDBJ databases">
        <title>Novel species in genus Dyadobacter.</title>
        <authorList>
            <person name="Ma C."/>
        </authorList>
    </citation>
    <scope>NUCLEOTIDE SEQUENCE</scope>
    <source>
        <strain evidence="2">CY357</strain>
    </source>
</reference>
<accession>A0A9X1Q9W3</accession>
<gene>
    <name evidence="2" type="ORF">L0661_04510</name>
</gene>
<evidence type="ECO:0000256" key="1">
    <source>
        <dbReference type="SAM" id="MobiDB-lite"/>
    </source>
</evidence>
<comment type="caution">
    <text evidence="2">The sequence shown here is derived from an EMBL/GenBank/DDBJ whole genome shotgun (WGS) entry which is preliminary data.</text>
</comment>
<evidence type="ECO:0000313" key="3">
    <source>
        <dbReference type="Proteomes" id="UP001139411"/>
    </source>
</evidence>
<dbReference type="RefSeq" id="WP_235176967.1">
    <property type="nucleotide sequence ID" value="NZ_JAKFFV010000003.1"/>
</dbReference>
<dbReference type="Proteomes" id="UP001139411">
    <property type="component" value="Unassembled WGS sequence"/>
</dbReference>
<organism evidence="2 3">
    <name type="scientific">Dyadobacter chenhuakuii</name>
    <dbReference type="NCBI Taxonomy" id="2909339"/>
    <lineage>
        <taxon>Bacteria</taxon>
        <taxon>Pseudomonadati</taxon>
        <taxon>Bacteroidota</taxon>
        <taxon>Cytophagia</taxon>
        <taxon>Cytophagales</taxon>
        <taxon>Spirosomataceae</taxon>
        <taxon>Dyadobacter</taxon>
    </lineage>
</organism>
<dbReference type="AlphaFoldDB" id="A0A9X1Q9W3"/>
<dbReference type="EMBL" id="JAKFFV010000003">
    <property type="protein sequence ID" value="MCF2497555.1"/>
    <property type="molecule type" value="Genomic_DNA"/>
</dbReference>
<feature type="compositionally biased region" description="Basic and acidic residues" evidence="1">
    <location>
        <begin position="70"/>
        <end position="81"/>
    </location>
</feature>
<evidence type="ECO:0000313" key="2">
    <source>
        <dbReference type="EMBL" id="MCF2497555.1"/>
    </source>
</evidence>
<name>A0A9X1Q9W3_9BACT</name>
<protein>
    <recommendedName>
        <fullName evidence="4">Antitoxin</fullName>
    </recommendedName>
</protein>